<feature type="transmembrane region" description="Helical" evidence="7">
    <location>
        <begin position="69"/>
        <end position="90"/>
    </location>
</feature>
<evidence type="ECO:0000313" key="10">
    <source>
        <dbReference type="Proteomes" id="UP001428817"/>
    </source>
</evidence>
<evidence type="ECO:0000256" key="1">
    <source>
        <dbReference type="ARBA" id="ARBA00004651"/>
    </source>
</evidence>
<keyword evidence="4 7" id="KW-0812">Transmembrane</keyword>
<evidence type="ECO:0000256" key="5">
    <source>
        <dbReference type="ARBA" id="ARBA00022989"/>
    </source>
</evidence>
<feature type="transmembrane region" description="Helical" evidence="7">
    <location>
        <begin position="7"/>
        <end position="28"/>
    </location>
</feature>
<dbReference type="CDD" id="cd06261">
    <property type="entry name" value="TM_PBP2"/>
    <property type="match status" value="1"/>
</dbReference>
<dbReference type="Proteomes" id="UP001428817">
    <property type="component" value="Unassembled WGS sequence"/>
</dbReference>
<accession>A0ABP9PY77</accession>
<keyword evidence="6 7" id="KW-0472">Membrane</keyword>
<keyword evidence="5 7" id="KW-1133">Transmembrane helix</keyword>
<keyword evidence="2 7" id="KW-0813">Transport</keyword>
<evidence type="ECO:0000313" key="9">
    <source>
        <dbReference type="EMBL" id="GAA5153864.1"/>
    </source>
</evidence>
<proteinExistence type="inferred from homology"/>
<evidence type="ECO:0000256" key="2">
    <source>
        <dbReference type="ARBA" id="ARBA00022448"/>
    </source>
</evidence>
<evidence type="ECO:0000256" key="3">
    <source>
        <dbReference type="ARBA" id="ARBA00022475"/>
    </source>
</evidence>
<comment type="subcellular location">
    <subcellularLocation>
        <location evidence="1 7">Cell membrane</location>
        <topology evidence="1 7">Multi-pass membrane protein</topology>
    </subcellularLocation>
</comment>
<dbReference type="Gene3D" id="1.10.3720.10">
    <property type="entry name" value="MetI-like"/>
    <property type="match status" value="1"/>
</dbReference>
<name>A0ABP9PY77_9PSEU</name>
<dbReference type="SUPFAM" id="SSF161098">
    <property type="entry name" value="MetI-like"/>
    <property type="match status" value="1"/>
</dbReference>
<evidence type="ECO:0000256" key="4">
    <source>
        <dbReference type="ARBA" id="ARBA00022692"/>
    </source>
</evidence>
<dbReference type="EMBL" id="BAABJP010000008">
    <property type="protein sequence ID" value="GAA5153864.1"/>
    <property type="molecule type" value="Genomic_DNA"/>
</dbReference>
<reference evidence="10" key="1">
    <citation type="journal article" date="2019" name="Int. J. Syst. Evol. Microbiol.">
        <title>The Global Catalogue of Microorganisms (GCM) 10K type strain sequencing project: providing services to taxonomists for standard genome sequencing and annotation.</title>
        <authorList>
            <consortium name="The Broad Institute Genomics Platform"/>
            <consortium name="The Broad Institute Genome Sequencing Center for Infectious Disease"/>
            <person name="Wu L."/>
            <person name="Ma J."/>
        </authorList>
    </citation>
    <scope>NUCLEOTIDE SEQUENCE [LARGE SCALE GENOMIC DNA]</scope>
    <source>
        <strain evidence="10">JCM 18303</strain>
    </source>
</reference>
<evidence type="ECO:0000256" key="7">
    <source>
        <dbReference type="RuleBase" id="RU363032"/>
    </source>
</evidence>
<dbReference type="InterPro" id="IPR035906">
    <property type="entry name" value="MetI-like_sf"/>
</dbReference>
<dbReference type="RefSeq" id="WP_221498150.1">
    <property type="nucleotide sequence ID" value="NZ_BAABJP010000008.1"/>
</dbReference>
<feature type="transmembrane region" description="Helical" evidence="7">
    <location>
        <begin position="259"/>
        <end position="281"/>
    </location>
</feature>
<feature type="domain" description="ABC transmembrane type-1" evidence="8">
    <location>
        <begin position="65"/>
        <end position="278"/>
    </location>
</feature>
<feature type="transmembrane region" description="Helical" evidence="7">
    <location>
        <begin position="102"/>
        <end position="122"/>
    </location>
</feature>
<dbReference type="PROSITE" id="PS50928">
    <property type="entry name" value="ABC_TM1"/>
    <property type="match status" value="1"/>
</dbReference>
<feature type="transmembrane region" description="Helical" evidence="7">
    <location>
        <begin position="150"/>
        <end position="170"/>
    </location>
</feature>
<sequence>MNRHRIAPYLFVLPNMVLFALFTIWPAINGFNISRYDSSNGRTFRPVGAGNYAELAESAEFWRVAGQTAVFVVSLVLLTTVASTALALLLHAQRRAAGAFRAAYFVPFVVSPVVAGLIWSLALERQNGLVNAVLSELGLGRPGWLLDGRLAMVVIIGVGLWAQLGFYALIQLAGLQGIDAGLYEAARIDGASGWQQVRSITLPLLRPTTLVVVVLATIHGFQAFDYIYTLTGGGPLGATTLIVQYIYDSSFQSPIRYGLASAAGVVLFVTVLGVTLANYLLGRRREVM</sequence>
<dbReference type="Pfam" id="PF00528">
    <property type="entry name" value="BPD_transp_1"/>
    <property type="match status" value="1"/>
</dbReference>
<evidence type="ECO:0000259" key="8">
    <source>
        <dbReference type="PROSITE" id="PS50928"/>
    </source>
</evidence>
<dbReference type="PANTHER" id="PTHR30193:SF37">
    <property type="entry name" value="INNER MEMBRANE ABC TRANSPORTER PERMEASE PROTEIN YCJO"/>
    <property type="match status" value="1"/>
</dbReference>
<organism evidence="9 10">
    <name type="scientific">Pseudonocardia eucalypti</name>
    <dbReference type="NCBI Taxonomy" id="648755"/>
    <lineage>
        <taxon>Bacteria</taxon>
        <taxon>Bacillati</taxon>
        <taxon>Actinomycetota</taxon>
        <taxon>Actinomycetes</taxon>
        <taxon>Pseudonocardiales</taxon>
        <taxon>Pseudonocardiaceae</taxon>
        <taxon>Pseudonocardia</taxon>
    </lineage>
</organism>
<gene>
    <name evidence="9" type="ORF">GCM10023321_24790</name>
</gene>
<keyword evidence="3" id="KW-1003">Cell membrane</keyword>
<dbReference type="InterPro" id="IPR051393">
    <property type="entry name" value="ABC_transporter_permease"/>
</dbReference>
<comment type="caution">
    <text evidence="9">The sequence shown here is derived from an EMBL/GenBank/DDBJ whole genome shotgun (WGS) entry which is preliminary data.</text>
</comment>
<dbReference type="PANTHER" id="PTHR30193">
    <property type="entry name" value="ABC TRANSPORTER PERMEASE PROTEIN"/>
    <property type="match status" value="1"/>
</dbReference>
<dbReference type="InterPro" id="IPR000515">
    <property type="entry name" value="MetI-like"/>
</dbReference>
<protein>
    <submittedName>
        <fullName evidence="9">Sugar ABC transporter permease</fullName>
    </submittedName>
</protein>
<comment type="similarity">
    <text evidence="7">Belongs to the binding-protein-dependent transport system permease family.</text>
</comment>
<evidence type="ECO:0000256" key="6">
    <source>
        <dbReference type="ARBA" id="ARBA00023136"/>
    </source>
</evidence>
<keyword evidence="10" id="KW-1185">Reference proteome</keyword>
<feature type="transmembrane region" description="Helical" evidence="7">
    <location>
        <begin position="227"/>
        <end position="247"/>
    </location>
</feature>